<dbReference type="Gene3D" id="3.30.450.20">
    <property type="entry name" value="PAS domain"/>
    <property type="match status" value="1"/>
</dbReference>
<dbReference type="EMBL" id="JBHUFA010000001">
    <property type="protein sequence ID" value="MFD1694607.1"/>
    <property type="molecule type" value="Genomic_DNA"/>
</dbReference>
<dbReference type="InterPro" id="IPR001633">
    <property type="entry name" value="EAL_dom"/>
</dbReference>
<evidence type="ECO:0000313" key="4">
    <source>
        <dbReference type="EMBL" id="MFD1694607.1"/>
    </source>
</evidence>
<keyword evidence="5" id="KW-1185">Reference proteome</keyword>
<dbReference type="InterPro" id="IPR052155">
    <property type="entry name" value="Biofilm_reg_signaling"/>
</dbReference>
<dbReference type="PANTHER" id="PTHR44757:SF2">
    <property type="entry name" value="BIOFILM ARCHITECTURE MAINTENANCE PROTEIN MBAA"/>
    <property type="match status" value="1"/>
</dbReference>
<dbReference type="Pfam" id="PF00990">
    <property type="entry name" value="GGDEF"/>
    <property type="match status" value="1"/>
</dbReference>
<dbReference type="CDD" id="cd01948">
    <property type="entry name" value="EAL"/>
    <property type="match status" value="1"/>
</dbReference>
<feature type="domain" description="GGDEF" evidence="3">
    <location>
        <begin position="555"/>
        <end position="687"/>
    </location>
</feature>
<dbReference type="RefSeq" id="WP_149891559.1">
    <property type="nucleotide sequence ID" value="NZ_JBHUFA010000001.1"/>
</dbReference>
<gene>
    <name evidence="4" type="ORF">ACFSC7_03705</name>
</gene>
<dbReference type="Gene3D" id="3.30.70.270">
    <property type="match status" value="1"/>
</dbReference>
<dbReference type="InterPro" id="IPR029787">
    <property type="entry name" value="Nucleotide_cyclase"/>
</dbReference>
<dbReference type="SUPFAM" id="SSF141868">
    <property type="entry name" value="EAL domain-like"/>
    <property type="match status" value="1"/>
</dbReference>
<keyword evidence="1" id="KW-1133">Transmembrane helix</keyword>
<keyword evidence="1" id="KW-0812">Transmembrane</keyword>
<accession>A0ABW4JS57</accession>
<dbReference type="SMART" id="SM01080">
    <property type="entry name" value="CHASE2"/>
    <property type="match status" value="1"/>
</dbReference>
<dbReference type="PANTHER" id="PTHR44757">
    <property type="entry name" value="DIGUANYLATE CYCLASE DGCP"/>
    <property type="match status" value="1"/>
</dbReference>
<dbReference type="Proteomes" id="UP001597327">
    <property type="component" value="Unassembled WGS sequence"/>
</dbReference>
<feature type="transmembrane region" description="Helical" evidence="1">
    <location>
        <begin position="315"/>
        <end position="332"/>
    </location>
</feature>
<organism evidence="4 5">
    <name type="scientific">Roseibium aestuarii</name>
    <dbReference type="NCBI Taxonomy" id="2600299"/>
    <lineage>
        <taxon>Bacteria</taxon>
        <taxon>Pseudomonadati</taxon>
        <taxon>Pseudomonadota</taxon>
        <taxon>Alphaproteobacteria</taxon>
        <taxon>Hyphomicrobiales</taxon>
        <taxon>Stappiaceae</taxon>
        <taxon>Roseibium</taxon>
    </lineage>
</organism>
<dbReference type="InterPro" id="IPR000160">
    <property type="entry name" value="GGDEF_dom"/>
</dbReference>
<keyword evidence="1" id="KW-0472">Membrane</keyword>
<evidence type="ECO:0000256" key="1">
    <source>
        <dbReference type="SAM" id="Phobius"/>
    </source>
</evidence>
<dbReference type="SMART" id="SM00267">
    <property type="entry name" value="GGDEF"/>
    <property type="match status" value="1"/>
</dbReference>
<dbReference type="InterPro" id="IPR007890">
    <property type="entry name" value="CHASE2"/>
</dbReference>
<evidence type="ECO:0000259" key="2">
    <source>
        <dbReference type="PROSITE" id="PS50883"/>
    </source>
</evidence>
<protein>
    <submittedName>
        <fullName evidence="4">EAL domain-containing protein</fullName>
    </submittedName>
</protein>
<feature type="transmembrane region" description="Helical" evidence="1">
    <location>
        <begin position="287"/>
        <end position="303"/>
    </location>
</feature>
<dbReference type="PROSITE" id="PS50883">
    <property type="entry name" value="EAL"/>
    <property type="match status" value="1"/>
</dbReference>
<sequence length="947" mass="102522">MSAWEPKAPGSDRRETLKRLRTCVLVALVALVSAFGLKQTGHLSRLSLALLETRHDTLERHATGSIVFVDIDARSLQEVGVWPWPRSLYGKALDRLTAAGVSDIAFDIDFSSRSTPNEDLAFAQALRRAGDGVGLATFRQPAKVGGRTIEVINRPIETLREVSWPVLVSVPVAVDGRVWSAIEGDLLDEEVTLSLAAFLSGGETQAGRDFLIDYGIDPATVPVVPFVDLLNGHVSPAVLSGRKIVIGASAQELRDLFSVPVHGVLPGAMIQILAAESLMQGRDIHEAGWLLCLMLTVILAIPLSSLGRIDWKARVALLVGLSAVLEILSLVLQSRSALFLDTAPSQLAIAMILVSLMARQISWHRLLLGRSRIQVRNSGNILGRVFDDSFDGIVVVDDSGRIQAMSRSANRILPEAVRVGANAERVLPGVMAEVVREVLARPFDWTPGAAEIREVRIEDAAQGLCVVEFVVAGSTHLEFEGAAKTPRETRLASITCRDVTEQRRAADRLRHMARHDTVTGLLNRNGFETWLLERTSPRNGAPGPGADPAHATGQGLSCLALFAVDQRDAIIASLGFQAGDLLSAAVAERLRRRTTQDVVLASIGDNRFAVLFPVAADAEAQERLNSLLELGSGTYELGGNRVIVTLRGGFTLGDPAAAGLTELLREAGNALSVARSVGEHVPVRYRESMTTSLSRRQTLDMEMANALARGQIRAVFQPLIDLASGSIMGVETLMRWHHPSLGEISPAEFIPVAEQSGRIGAMGAHVLGEALRQAGAWSRPLRVAVNVSPVQFSDPGFVDMVERALEETGFPAERLDLELTESLFVHDRDGALDHTIARLQALGCSLALDDFGTGYSSLGYIPRIPFSKIKIDKSFIDHLETDEASRAIVEIVVGLARRFQMQVVAEGVERGEQNDLLWRLGCNIGQGYLYGRPMSAEDIQNLLRKAA</sequence>
<name>A0ABW4JS57_9HYPH</name>
<comment type="caution">
    <text evidence="4">The sequence shown here is derived from an EMBL/GenBank/DDBJ whole genome shotgun (WGS) entry which is preliminary data.</text>
</comment>
<dbReference type="SMART" id="SM00052">
    <property type="entry name" value="EAL"/>
    <property type="match status" value="1"/>
</dbReference>
<dbReference type="Pfam" id="PF00563">
    <property type="entry name" value="EAL"/>
    <property type="match status" value="1"/>
</dbReference>
<dbReference type="SUPFAM" id="SSF55073">
    <property type="entry name" value="Nucleotide cyclase"/>
    <property type="match status" value="1"/>
</dbReference>
<feature type="domain" description="EAL" evidence="2">
    <location>
        <begin position="696"/>
        <end position="947"/>
    </location>
</feature>
<proteinExistence type="predicted"/>
<dbReference type="InterPro" id="IPR043128">
    <property type="entry name" value="Rev_trsase/Diguanyl_cyclase"/>
</dbReference>
<dbReference type="PROSITE" id="PS50887">
    <property type="entry name" value="GGDEF"/>
    <property type="match status" value="1"/>
</dbReference>
<dbReference type="Pfam" id="PF05226">
    <property type="entry name" value="CHASE2"/>
    <property type="match status" value="1"/>
</dbReference>
<dbReference type="InterPro" id="IPR035919">
    <property type="entry name" value="EAL_sf"/>
</dbReference>
<evidence type="ECO:0000313" key="5">
    <source>
        <dbReference type="Proteomes" id="UP001597327"/>
    </source>
</evidence>
<dbReference type="Gene3D" id="3.20.20.450">
    <property type="entry name" value="EAL domain"/>
    <property type="match status" value="1"/>
</dbReference>
<evidence type="ECO:0000259" key="3">
    <source>
        <dbReference type="PROSITE" id="PS50887"/>
    </source>
</evidence>
<reference evidence="5" key="1">
    <citation type="journal article" date="2019" name="Int. J. Syst. Evol. Microbiol.">
        <title>The Global Catalogue of Microorganisms (GCM) 10K type strain sequencing project: providing services to taxonomists for standard genome sequencing and annotation.</title>
        <authorList>
            <consortium name="The Broad Institute Genomics Platform"/>
            <consortium name="The Broad Institute Genome Sequencing Center for Infectious Disease"/>
            <person name="Wu L."/>
            <person name="Ma J."/>
        </authorList>
    </citation>
    <scope>NUCLEOTIDE SEQUENCE [LARGE SCALE GENOMIC DNA]</scope>
    <source>
        <strain evidence="5">JCM 3369</strain>
    </source>
</reference>